<dbReference type="RefSeq" id="WP_379874119.1">
    <property type="nucleotide sequence ID" value="NZ_JBHUIP010000001.1"/>
</dbReference>
<dbReference type="InterPro" id="IPR002933">
    <property type="entry name" value="Peptidase_M20"/>
</dbReference>
<evidence type="ECO:0000313" key="4">
    <source>
        <dbReference type="EMBL" id="MFD2261407.1"/>
    </source>
</evidence>
<dbReference type="SUPFAM" id="SSF55031">
    <property type="entry name" value="Bacterial exopeptidase dimerisation domain"/>
    <property type="match status" value="1"/>
</dbReference>
<dbReference type="InterPro" id="IPR011650">
    <property type="entry name" value="Peptidase_M20_dimer"/>
</dbReference>
<dbReference type="Gene3D" id="3.30.70.360">
    <property type="match status" value="1"/>
</dbReference>
<evidence type="ECO:0000256" key="1">
    <source>
        <dbReference type="ARBA" id="ARBA00022723"/>
    </source>
</evidence>
<keyword evidence="1" id="KW-0479">Metal-binding</keyword>
<name>A0ABW5DJY2_9PROT</name>
<dbReference type="InterPro" id="IPR050072">
    <property type="entry name" value="Peptidase_M20A"/>
</dbReference>
<keyword evidence="2" id="KW-0378">Hydrolase</keyword>
<dbReference type="PANTHER" id="PTHR43808">
    <property type="entry name" value="ACETYLORNITHINE DEACETYLASE"/>
    <property type="match status" value="1"/>
</dbReference>
<gene>
    <name evidence="4" type="ORF">ACFSM5_00810</name>
</gene>
<dbReference type="SUPFAM" id="SSF53187">
    <property type="entry name" value="Zn-dependent exopeptidases"/>
    <property type="match status" value="1"/>
</dbReference>
<evidence type="ECO:0000313" key="5">
    <source>
        <dbReference type="Proteomes" id="UP001597295"/>
    </source>
</evidence>
<reference evidence="5" key="1">
    <citation type="journal article" date="2019" name="Int. J. Syst. Evol. Microbiol.">
        <title>The Global Catalogue of Microorganisms (GCM) 10K type strain sequencing project: providing services to taxonomists for standard genome sequencing and annotation.</title>
        <authorList>
            <consortium name="The Broad Institute Genomics Platform"/>
            <consortium name="The Broad Institute Genome Sequencing Center for Infectious Disease"/>
            <person name="Wu L."/>
            <person name="Ma J."/>
        </authorList>
    </citation>
    <scope>NUCLEOTIDE SEQUENCE [LARGE SCALE GENOMIC DNA]</scope>
    <source>
        <strain evidence="5">CGMCC 1.19062</strain>
    </source>
</reference>
<comment type="caution">
    <text evidence="4">The sequence shown here is derived from an EMBL/GenBank/DDBJ whole genome shotgun (WGS) entry which is preliminary data.</text>
</comment>
<evidence type="ECO:0000259" key="3">
    <source>
        <dbReference type="Pfam" id="PF07687"/>
    </source>
</evidence>
<sequence>MRAPLPLDAVLGLASDLIRAPSQGGIDTPVAVLEVGARALGALGLAPRLLDDENGQPVALMAEIEGGKPGPTWVLNACIDTAPAGDRGAWSLDPFAGVVKDGWLWGRGSADSKIAVASFCHLAAELAKSKDSWHGKLIVLFDADEHTGRFGGIKRFIKERRDIGGVMVGYPENDIVNIGARGFWRAKIEVYGTAQHSGAVSPVPKNATVKLARLIQAIDAVTPPPPPEGAPFPLPPKLTVTGVEGGSGFAMVPNAASLNLDFRLTPAFQAPVAQKLIEGIVAKLDAEIPSERPTKIAALESWGAYKLPADSQLGTALVAGASLAAGRPVPGEVCGPSNIGNYLADLGIPATCGFGVTCKGVHGADERIEIASIPLVWDAYGHALEKLLIG</sequence>
<dbReference type="EMBL" id="JBHUIP010000001">
    <property type="protein sequence ID" value="MFD2261407.1"/>
    <property type="molecule type" value="Genomic_DNA"/>
</dbReference>
<keyword evidence="5" id="KW-1185">Reference proteome</keyword>
<protein>
    <submittedName>
        <fullName evidence="4">M20 family metallopeptidase</fullName>
    </submittedName>
</protein>
<dbReference type="Pfam" id="PF07687">
    <property type="entry name" value="M20_dimer"/>
    <property type="match status" value="1"/>
</dbReference>
<dbReference type="PANTHER" id="PTHR43808:SF32">
    <property type="entry name" value="ARGE_DAPE-RELATED DEACYLASE"/>
    <property type="match status" value="1"/>
</dbReference>
<proteinExistence type="predicted"/>
<accession>A0ABW5DJY2</accession>
<dbReference type="Gene3D" id="3.40.630.10">
    <property type="entry name" value="Zn peptidases"/>
    <property type="match status" value="1"/>
</dbReference>
<organism evidence="4 5">
    <name type="scientific">Lacibacterium aquatile</name>
    <dbReference type="NCBI Taxonomy" id="1168082"/>
    <lineage>
        <taxon>Bacteria</taxon>
        <taxon>Pseudomonadati</taxon>
        <taxon>Pseudomonadota</taxon>
        <taxon>Alphaproteobacteria</taxon>
        <taxon>Rhodospirillales</taxon>
        <taxon>Rhodospirillaceae</taxon>
    </lineage>
</organism>
<dbReference type="InterPro" id="IPR036264">
    <property type="entry name" value="Bact_exopeptidase_dim_dom"/>
</dbReference>
<feature type="domain" description="Peptidase M20 dimerisation" evidence="3">
    <location>
        <begin position="178"/>
        <end position="286"/>
    </location>
</feature>
<dbReference type="Proteomes" id="UP001597295">
    <property type="component" value="Unassembled WGS sequence"/>
</dbReference>
<dbReference type="Pfam" id="PF01546">
    <property type="entry name" value="Peptidase_M20"/>
    <property type="match status" value="1"/>
</dbReference>
<evidence type="ECO:0000256" key="2">
    <source>
        <dbReference type="ARBA" id="ARBA00022801"/>
    </source>
</evidence>